<accession>A0A0D9WX61</accession>
<evidence type="ECO:0000256" key="2">
    <source>
        <dbReference type="ARBA" id="ARBA00022801"/>
    </source>
</evidence>
<evidence type="ECO:0000313" key="7">
    <source>
        <dbReference type="EnsemblPlants" id="LPERR07G07250.1"/>
    </source>
</evidence>
<dbReference type="AlphaFoldDB" id="A0A0D9WX61"/>
<reference evidence="7 8" key="1">
    <citation type="submission" date="2012-08" db="EMBL/GenBank/DDBJ databases">
        <title>Oryza genome evolution.</title>
        <authorList>
            <person name="Wing R.A."/>
        </authorList>
    </citation>
    <scope>NUCLEOTIDE SEQUENCE</scope>
</reference>
<dbReference type="PROSITE" id="PS00587">
    <property type="entry name" value="GLYCOSYL_HYDROL_F17"/>
    <property type="match status" value="1"/>
</dbReference>
<dbReference type="eggNOG" id="ENOG502QRGZ">
    <property type="taxonomic scope" value="Eukaryota"/>
</dbReference>
<feature type="chain" id="PRO_5002349163" description="Glucan endo-1,3-beta-D-glucosidase" evidence="6">
    <location>
        <begin position="20"/>
        <end position="345"/>
    </location>
</feature>
<evidence type="ECO:0008006" key="9">
    <source>
        <dbReference type="Google" id="ProtNLM"/>
    </source>
</evidence>
<sequence length="345" mass="37430">MAMASHLLILLVGAVAVTAATETAHFLGVNYGRLGDDLPPPPIALELARSAGAAAVRFYDANDTFLSPAAASGLLFVPGVPNELIPNLAASQLAADEWVAATLLPFRRNRRFRYLFVGNEVLSDPTTKSRWFQLVPAMANLRRALRRHGMRRVKVSTTVGMDAIVGQDVFPPSAAAFRADIAGDVVRPLIAFLERTGSYLFVDAYTYFTWRANHTVVPLHYALLETASSSPSSPSTSPAFQYYDEGTGLYYENLFDQMLDAVVAAMCRLGHCGVRLAVAETGWPNAGDLDEFGANARNAATYNRNVARRLASGAGTLRRPGMTMPAFVFALFNENLKTGPTTERH</sequence>
<protein>
    <recommendedName>
        <fullName evidence="9">Glucan endo-1,3-beta-D-glucosidase</fullName>
    </recommendedName>
</protein>
<dbReference type="GO" id="GO:0005975">
    <property type="term" value="P:carbohydrate metabolic process"/>
    <property type="evidence" value="ECO:0007669"/>
    <property type="project" value="InterPro"/>
</dbReference>
<keyword evidence="3 5" id="KW-0326">Glycosidase</keyword>
<evidence type="ECO:0000313" key="8">
    <source>
        <dbReference type="Proteomes" id="UP000032180"/>
    </source>
</evidence>
<keyword evidence="8" id="KW-1185">Reference proteome</keyword>
<dbReference type="SUPFAM" id="SSF51445">
    <property type="entry name" value="(Trans)glycosidases"/>
    <property type="match status" value="1"/>
</dbReference>
<proteinExistence type="inferred from homology"/>
<name>A0A0D9WX61_9ORYZ</name>
<dbReference type="GO" id="GO:0004553">
    <property type="term" value="F:hydrolase activity, hydrolyzing O-glycosyl compounds"/>
    <property type="evidence" value="ECO:0007669"/>
    <property type="project" value="InterPro"/>
</dbReference>
<dbReference type="HOGENOM" id="CLU_024953_1_3_1"/>
<reference evidence="7" key="3">
    <citation type="submission" date="2015-04" db="UniProtKB">
        <authorList>
            <consortium name="EnsemblPlants"/>
        </authorList>
    </citation>
    <scope>IDENTIFICATION</scope>
</reference>
<dbReference type="EnsemblPlants" id="LPERR07G07250.1">
    <property type="protein sequence ID" value="LPERR07G07250.1"/>
    <property type="gene ID" value="LPERR07G07250"/>
</dbReference>
<dbReference type="Pfam" id="PF00332">
    <property type="entry name" value="Glyco_hydro_17"/>
    <property type="match status" value="1"/>
</dbReference>
<dbReference type="PANTHER" id="PTHR32227">
    <property type="entry name" value="GLUCAN ENDO-1,3-BETA-GLUCOSIDASE BG1-RELATED-RELATED"/>
    <property type="match status" value="1"/>
</dbReference>
<organism evidence="7 8">
    <name type="scientific">Leersia perrieri</name>
    <dbReference type="NCBI Taxonomy" id="77586"/>
    <lineage>
        <taxon>Eukaryota</taxon>
        <taxon>Viridiplantae</taxon>
        <taxon>Streptophyta</taxon>
        <taxon>Embryophyta</taxon>
        <taxon>Tracheophyta</taxon>
        <taxon>Spermatophyta</taxon>
        <taxon>Magnoliopsida</taxon>
        <taxon>Liliopsida</taxon>
        <taxon>Poales</taxon>
        <taxon>Poaceae</taxon>
        <taxon>BOP clade</taxon>
        <taxon>Oryzoideae</taxon>
        <taxon>Oryzeae</taxon>
        <taxon>Oryzinae</taxon>
        <taxon>Leersia</taxon>
    </lineage>
</organism>
<dbReference type="InterPro" id="IPR000490">
    <property type="entry name" value="Glyco_hydro_17"/>
</dbReference>
<evidence type="ECO:0000256" key="1">
    <source>
        <dbReference type="ARBA" id="ARBA00008773"/>
    </source>
</evidence>
<feature type="signal peptide" evidence="6">
    <location>
        <begin position="1"/>
        <end position="19"/>
    </location>
</feature>
<dbReference type="STRING" id="77586.A0A0D9WX61"/>
<evidence type="ECO:0000256" key="4">
    <source>
        <dbReference type="RuleBase" id="RU004335"/>
    </source>
</evidence>
<keyword evidence="6" id="KW-0732">Signal</keyword>
<dbReference type="InterPro" id="IPR017853">
    <property type="entry name" value="GH"/>
</dbReference>
<dbReference type="Gramene" id="LPERR07G07250.1">
    <property type="protein sequence ID" value="LPERR07G07250.1"/>
    <property type="gene ID" value="LPERR07G07250"/>
</dbReference>
<comment type="similarity">
    <text evidence="1 4">Belongs to the glycosyl hydrolase 17 family.</text>
</comment>
<evidence type="ECO:0000256" key="6">
    <source>
        <dbReference type="SAM" id="SignalP"/>
    </source>
</evidence>
<dbReference type="Proteomes" id="UP000032180">
    <property type="component" value="Chromosome 7"/>
</dbReference>
<evidence type="ECO:0000256" key="3">
    <source>
        <dbReference type="ARBA" id="ARBA00023295"/>
    </source>
</evidence>
<dbReference type="Gene3D" id="3.20.20.80">
    <property type="entry name" value="Glycosidases"/>
    <property type="match status" value="1"/>
</dbReference>
<dbReference type="InterPro" id="IPR044965">
    <property type="entry name" value="Glyco_hydro_17_plant"/>
</dbReference>
<keyword evidence="2 5" id="KW-0378">Hydrolase</keyword>
<evidence type="ECO:0000256" key="5">
    <source>
        <dbReference type="RuleBase" id="RU004336"/>
    </source>
</evidence>
<reference evidence="8" key="2">
    <citation type="submission" date="2013-12" db="EMBL/GenBank/DDBJ databases">
        <authorList>
            <person name="Yu Y."/>
            <person name="Lee S."/>
            <person name="de Baynast K."/>
            <person name="Wissotski M."/>
            <person name="Liu L."/>
            <person name="Talag J."/>
            <person name="Goicoechea J."/>
            <person name="Angelova A."/>
            <person name="Jetty R."/>
            <person name="Kudrna D."/>
            <person name="Golser W."/>
            <person name="Rivera L."/>
            <person name="Zhang J."/>
            <person name="Wing R."/>
        </authorList>
    </citation>
    <scope>NUCLEOTIDE SEQUENCE</scope>
</reference>